<reference evidence="13" key="1">
    <citation type="submission" date="2022-12" db="EMBL/GenBank/DDBJ databases">
        <title>Draft genome assemblies for two species of Escallonia (Escalloniales).</title>
        <authorList>
            <person name="Chanderbali A."/>
            <person name="Dervinis C."/>
            <person name="Anghel I."/>
            <person name="Soltis D."/>
            <person name="Soltis P."/>
            <person name="Zapata F."/>
        </authorList>
    </citation>
    <scope>NUCLEOTIDE SEQUENCE</scope>
    <source>
        <strain evidence="13">UCBG92.1500</strain>
        <tissue evidence="13">Leaf</tissue>
    </source>
</reference>
<evidence type="ECO:0000256" key="3">
    <source>
        <dbReference type="ARBA" id="ARBA00022679"/>
    </source>
</evidence>
<gene>
    <name evidence="13" type="ORF">RJ640_022350</name>
</gene>
<dbReference type="Gene3D" id="3.30.200.20">
    <property type="entry name" value="Phosphorylase Kinase, domain 1"/>
    <property type="match status" value="1"/>
</dbReference>
<evidence type="ECO:0000313" key="13">
    <source>
        <dbReference type="EMBL" id="KAK2967418.1"/>
    </source>
</evidence>
<comment type="catalytic activity">
    <reaction evidence="10">
        <text>L-threonyl-[protein] + ATP = O-phospho-L-threonyl-[protein] + ADP + H(+)</text>
        <dbReference type="Rhea" id="RHEA:46608"/>
        <dbReference type="Rhea" id="RHEA-COMP:11060"/>
        <dbReference type="Rhea" id="RHEA-COMP:11605"/>
        <dbReference type="ChEBI" id="CHEBI:15378"/>
        <dbReference type="ChEBI" id="CHEBI:30013"/>
        <dbReference type="ChEBI" id="CHEBI:30616"/>
        <dbReference type="ChEBI" id="CHEBI:61977"/>
        <dbReference type="ChEBI" id="CHEBI:456216"/>
        <dbReference type="EC" id="2.7.11.1"/>
    </reaction>
</comment>
<dbReference type="SMART" id="SM00220">
    <property type="entry name" value="S_TKc"/>
    <property type="match status" value="1"/>
</dbReference>
<keyword evidence="7" id="KW-0067">ATP-binding</keyword>
<evidence type="ECO:0000256" key="11">
    <source>
        <dbReference type="ARBA" id="ARBA00048679"/>
    </source>
</evidence>
<dbReference type="PANTHER" id="PTHR27002:SF1082">
    <property type="entry name" value="OS06G0693000 PROTEIN"/>
    <property type="match status" value="1"/>
</dbReference>
<comment type="caution">
    <text evidence="13">The sequence shown here is derived from an EMBL/GenBank/DDBJ whole genome shotgun (WGS) entry which is preliminary data.</text>
</comment>
<keyword evidence="6" id="KW-0418">Kinase</keyword>
<keyword evidence="9" id="KW-0325">Glycoprotein</keyword>
<dbReference type="PROSITE" id="PS50011">
    <property type="entry name" value="PROTEIN_KINASE_DOM"/>
    <property type="match status" value="1"/>
</dbReference>
<evidence type="ECO:0000256" key="4">
    <source>
        <dbReference type="ARBA" id="ARBA00022729"/>
    </source>
</evidence>
<evidence type="ECO:0000256" key="8">
    <source>
        <dbReference type="ARBA" id="ARBA00023157"/>
    </source>
</evidence>
<protein>
    <recommendedName>
        <fullName evidence="1">non-specific serine/threonine protein kinase</fullName>
        <ecNumber evidence="1">2.7.11.1</ecNumber>
    </recommendedName>
</protein>
<dbReference type="InterPro" id="IPR001245">
    <property type="entry name" value="Ser-Thr/Tyr_kinase_cat_dom"/>
</dbReference>
<keyword evidence="14" id="KW-1185">Reference proteome</keyword>
<name>A0AA88QIY6_9ASTE</name>
<dbReference type="Pfam" id="PF07714">
    <property type="entry name" value="PK_Tyr_Ser-Thr"/>
    <property type="match status" value="1"/>
</dbReference>
<dbReference type="PANTHER" id="PTHR27002">
    <property type="entry name" value="RECEPTOR-LIKE SERINE/THREONINE-PROTEIN KINASE SD1-8"/>
    <property type="match status" value="1"/>
</dbReference>
<evidence type="ECO:0000256" key="6">
    <source>
        <dbReference type="ARBA" id="ARBA00022777"/>
    </source>
</evidence>
<dbReference type="GO" id="GO:0004674">
    <property type="term" value="F:protein serine/threonine kinase activity"/>
    <property type="evidence" value="ECO:0007669"/>
    <property type="project" value="UniProtKB-KW"/>
</dbReference>
<evidence type="ECO:0000256" key="2">
    <source>
        <dbReference type="ARBA" id="ARBA00022527"/>
    </source>
</evidence>
<dbReference type="InterPro" id="IPR008271">
    <property type="entry name" value="Ser/Thr_kinase_AS"/>
</dbReference>
<keyword evidence="8" id="KW-1015">Disulfide bond</keyword>
<dbReference type="FunFam" id="3.30.200.20:FF:000924">
    <property type="entry name" value="Uncharacterized protein"/>
    <property type="match status" value="1"/>
</dbReference>
<comment type="catalytic activity">
    <reaction evidence="11">
        <text>L-seryl-[protein] + ATP = O-phospho-L-seryl-[protein] + ADP + H(+)</text>
        <dbReference type="Rhea" id="RHEA:17989"/>
        <dbReference type="Rhea" id="RHEA-COMP:9863"/>
        <dbReference type="Rhea" id="RHEA-COMP:11604"/>
        <dbReference type="ChEBI" id="CHEBI:15378"/>
        <dbReference type="ChEBI" id="CHEBI:29999"/>
        <dbReference type="ChEBI" id="CHEBI:30616"/>
        <dbReference type="ChEBI" id="CHEBI:83421"/>
        <dbReference type="ChEBI" id="CHEBI:456216"/>
        <dbReference type="EC" id="2.7.11.1"/>
    </reaction>
</comment>
<evidence type="ECO:0000313" key="14">
    <source>
        <dbReference type="Proteomes" id="UP001187471"/>
    </source>
</evidence>
<dbReference type="FunFam" id="1.10.510.10:FF:000060">
    <property type="entry name" value="G-type lectin S-receptor-like serine/threonine-protein kinase"/>
    <property type="match status" value="1"/>
</dbReference>
<keyword evidence="4" id="KW-0732">Signal</keyword>
<evidence type="ECO:0000256" key="9">
    <source>
        <dbReference type="ARBA" id="ARBA00023180"/>
    </source>
</evidence>
<sequence>MQGKLQDGHEVAVKRLSRFSGQGLKEFMNEVVVISKLQHRNLVKLLGCCVQGEEKMLIYEYLPNKSLDTHLFGLHKHLDWSKRVNIIEGIGRGLLYLHRDSRLRIIHRDLKPSNILLDEALNPKISDFGMARIFGCNEDQANTGRIAGTFGYMAPEYAMEGRFLERSDVYSFGVLLLEIVSGRKNNRFYQDEHALSLLGFAWKLWNEEKIVNLIDPTIFDRFSQMEVLRYIQVGLLCVQDLARDRPIISTVLSMLSSEIVDLPTPKQPVLAEKETCPQTVLPQQSQQTCSIKDYSLTTVEGR</sequence>
<dbReference type="InterPro" id="IPR011009">
    <property type="entry name" value="Kinase-like_dom_sf"/>
</dbReference>
<evidence type="ECO:0000256" key="5">
    <source>
        <dbReference type="ARBA" id="ARBA00022741"/>
    </source>
</evidence>
<dbReference type="GO" id="GO:0005524">
    <property type="term" value="F:ATP binding"/>
    <property type="evidence" value="ECO:0007669"/>
    <property type="project" value="UniProtKB-KW"/>
</dbReference>
<dbReference type="SUPFAM" id="SSF56112">
    <property type="entry name" value="Protein kinase-like (PK-like)"/>
    <property type="match status" value="1"/>
</dbReference>
<dbReference type="AlphaFoldDB" id="A0AA88QIY6"/>
<dbReference type="Proteomes" id="UP001187471">
    <property type="component" value="Unassembled WGS sequence"/>
</dbReference>
<dbReference type="PROSITE" id="PS00108">
    <property type="entry name" value="PROTEIN_KINASE_ST"/>
    <property type="match status" value="1"/>
</dbReference>
<keyword evidence="2" id="KW-0723">Serine/threonine-protein kinase</keyword>
<organism evidence="13 14">
    <name type="scientific">Escallonia rubra</name>
    <dbReference type="NCBI Taxonomy" id="112253"/>
    <lineage>
        <taxon>Eukaryota</taxon>
        <taxon>Viridiplantae</taxon>
        <taxon>Streptophyta</taxon>
        <taxon>Embryophyta</taxon>
        <taxon>Tracheophyta</taxon>
        <taxon>Spermatophyta</taxon>
        <taxon>Magnoliopsida</taxon>
        <taxon>eudicotyledons</taxon>
        <taxon>Gunneridae</taxon>
        <taxon>Pentapetalae</taxon>
        <taxon>asterids</taxon>
        <taxon>campanulids</taxon>
        <taxon>Escalloniales</taxon>
        <taxon>Escalloniaceae</taxon>
        <taxon>Escallonia</taxon>
    </lineage>
</organism>
<accession>A0AA88QIY6</accession>
<keyword evidence="3" id="KW-0808">Transferase</keyword>
<dbReference type="GO" id="GO:0005886">
    <property type="term" value="C:plasma membrane"/>
    <property type="evidence" value="ECO:0007669"/>
    <property type="project" value="TreeGrafter"/>
</dbReference>
<dbReference type="InterPro" id="IPR000719">
    <property type="entry name" value="Prot_kinase_dom"/>
</dbReference>
<proteinExistence type="predicted"/>
<evidence type="ECO:0000256" key="10">
    <source>
        <dbReference type="ARBA" id="ARBA00047899"/>
    </source>
</evidence>
<evidence type="ECO:0000259" key="12">
    <source>
        <dbReference type="PROSITE" id="PS50011"/>
    </source>
</evidence>
<evidence type="ECO:0000256" key="1">
    <source>
        <dbReference type="ARBA" id="ARBA00012513"/>
    </source>
</evidence>
<keyword evidence="5" id="KW-0547">Nucleotide-binding</keyword>
<dbReference type="EC" id="2.7.11.1" evidence="1"/>
<dbReference type="Gene3D" id="1.10.510.10">
    <property type="entry name" value="Transferase(Phosphotransferase) domain 1"/>
    <property type="match status" value="1"/>
</dbReference>
<dbReference type="EMBL" id="JAVXUO010003019">
    <property type="protein sequence ID" value="KAK2967418.1"/>
    <property type="molecule type" value="Genomic_DNA"/>
</dbReference>
<evidence type="ECO:0000256" key="7">
    <source>
        <dbReference type="ARBA" id="ARBA00022840"/>
    </source>
</evidence>
<feature type="domain" description="Protein kinase" evidence="12">
    <location>
        <begin position="1"/>
        <end position="233"/>
    </location>
</feature>